<comment type="caution">
    <text evidence="2">The sequence shown here is derived from an EMBL/GenBank/DDBJ whole genome shotgun (WGS) entry which is preliminary data.</text>
</comment>
<reference evidence="2 3" key="1">
    <citation type="submission" date="2014-01" db="EMBL/GenBank/DDBJ databases">
        <title>Sulfitobacter sp. H3 (MCCC 1A00686) Genome Sequencing.</title>
        <authorList>
            <person name="Lai Q."/>
            <person name="Hong Z."/>
        </authorList>
    </citation>
    <scope>NUCLEOTIDE SEQUENCE [LARGE SCALE GENOMIC DNA]</scope>
    <source>
        <strain evidence="2 3">H3</strain>
    </source>
</reference>
<dbReference type="Proteomes" id="UP000027746">
    <property type="component" value="Unassembled WGS sequence"/>
</dbReference>
<dbReference type="OrthoDB" id="7657434at2"/>
<gene>
    <name evidence="2" type="ORF">SUH3_05410</name>
</gene>
<protein>
    <recommendedName>
        <fullName evidence="1">DnaA N-terminal domain-containing protein</fullName>
    </recommendedName>
</protein>
<organism evidence="2 3">
    <name type="scientific">Pseudosulfitobacter pseudonitzschiae</name>
    <dbReference type="NCBI Taxonomy" id="1402135"/>
    <lineage>
        <taxon>Bacteria</taxon>
        <taxon>Pseudomonadati</taxon>
        <taxon>Pseudomonadota</taxon>
        <taxon>Alphaproteobacteria</taxon>
        <taxon>Rhodobacterales</taxon>
        <taxon>Roseobacteraceae</taxon>
        <taxon>Pseudosulfitobacter</taxon>
    </lineage>
</organism>
<dbReference type="RefSeq" id="WP_037929186.1">
    <property type="nucleotide sequence ID" value="NZ_FQVP01000011.1"/>
</dbReference>
<dbReference type="AlphaFoldDB" id="A0A073JA99"/>
<dbReference type="EMBL" id="JAMD01000011">
    <property type="protein sequence ID" value="KEJ94647.1"/>
    <property type="molecule type" value="Genomic_DNA"/>
</dbReference>
<feature type="domain" description="DnaA N-terminal" evidence="1">
    <location>
        <begin position="157"/>
        <end position="215"/>
    </location>
</feature>
<evidence type="ECO:0000313" key="3">
    <source>
        <dbReference type="Proteomes" id="UP000027746"/>
    </source>
</evidence>
<dbReference type="InterPro" id="IPR038454">
    <property type="entry name" value="DnaA_N_sf"/>
</dbReference>
<accession>A0A073JA99</accession>
<evidence type="ECO:0000313" key="2">
    <source>
        <dbReference type="EMBL" id="KEJ94647.1"/>
    </source>
</evidence>
<proteinExistence type="predicted"/>
<dbReference type="InterPro" id="IPR024633">
    <property type="entry name" value="DnaA_N_dom"/>
</dbReference>
<dbReference type="Pfam" id="PF11638">
    <property type="entry name" value="DnaA_N"/>
    <property type="match status" value="1"/>
</dbReference>
<dbReference type="Gene3D" id="3.30.300.180">
    <property type="match status" value="1"/>
</dbReference>
<sequence length="231" mass="26220">MEPKRLTGPGAGSMKYDVLTALTVSGLHGTPAQQISMTRLCALITARYNWKLDHFCVGQPEMARMWHVTERTVKREIKRWVEDRLLICVRKGVRGRVGAYRLNILRVFELSRDIWGAVGPDYAERMQKMDPGQRSSVVKVDFSKPVQEVNVPDDGTSWYAVSQRLKALYPEKHRNWFAPLRFVSDEGGTYTLAARSGFVVRYLETHFSTVMAEAVVAEVGLGRRIAFVVDD</sequence>
<evidence type="ECO:0000259" key="1">
    <source>
        <dbReference type="Pfam" id="PF11638"/>
    </source>
</evidence>
<name>A0A073JA99_9RHOB</name>
<keyword evidence="3" id="KW-1185">Reference proteome</keyword>